<dbReference type="AlphaFoldDB" id="A0A5B0P2D6"/>
<dbReference type="Proteomes" id="UP000325313">
    <property type="component" value="Unassembled WGS sequence"/>
</dbReference>
<gene>
    <name evidence="2" type="ORF">PGT21_000790</name>
    <name evidence="3" type="ORF">PGTUg99_002616</name>
</gene>
<comment type="caution">
    <text evidence="2">The sequence shown here is derived from an EMBL/GenBank/DDBJ whole genome shotgun (WGS) entry which is preliminary data.</text>
</comment>
<feature type="region of interest" description="Disordered" evidence="1">
    <location>
        <begin position="142"/>
        <end position="195"/>
    </location>
</feature>
<sequence>MEPTVQWTKVTSSSSLRAQPWVVNLQSMNWDEFQHGALLFLSSSSAYLLPAMEYANLGNTITWFGSISNDAKYGSPRGFRIQGELDYLAFGAAVHATAPSQVLVKLMMKDPRNDDPELKYEWRLTKLNREGVPIKPTELLTQSMKSQDSSVGLNHDADDLPSSGEGSNGRQPLDGPIPKHQRYNPRTPSLSEDSDLEVVALPQRLFLPDLVAGLVSPNGQLNSKAPRTPMAPPQKEMDEVNMDQ</sequence>
<evidence type="ECO:0000313" key="5">
    <source>
        <dbReference type="Proteomes" id="UP000325313"/>
    </source>
</evidence>
<feature type="compositionally biased region" description="Polar residues" evidence="1">
    <location>
        <begin position="142"/>
        <end position="152"/>
    </location>
</feature>
<proteinExistence type="predicted"/>
<dbReference type="EMBL" id="VSWC01000069">
    <property type="protein sequence ID" value="KAA1095571.1"/>
    <property type="molecule type" value="Genomic_DNA"/>
</dbReference>
<feature type="region of interest" description="Disordered" evidence="1">
    <location>
        <begin position="214"/>
        <end position="244"/>
    </location>
</feature>
<dbReference type="EMBL" id="VDEP01000041">
    <property type="protein sequence ID" value="KAA1135079.1"/>
    <property type="molecule type" value="Genomic_DNA"/>
</dbReference>
<protein>
    <submittedName>
        <fullName evidence="2">Uncharacterized protein</fullName>
    </submittedName>
</protein>
<evidence type="ECO:0000313" key="2">
    <source>
        <dbReference type="EMBL" id="KAA1095571.1"/>
    </source>
</evidence>
<accession>A0A5B0P2D6</accession>
<keyword evidence="4" id="KW-1185">Reference proteome</keyword>
<evidence type="ECO:0000313" key="4">
    <source>
        <dbReference type="Proteomes" id="UP000324748"/>
    </source>
</evidence>
<evidence type="ECO:0000256" key="1">
    <source>
        <dbReference type="SAM" id="MobiDB-lite"/>
    </source>
</evidence>
<evidence type="ECO:0000313" key="3">
    <source>
        <dbReference type="EMBL" id="KAA1135079.1"/>
    </source>
</evidence>
<dbReference type="Proteomes" id="UP000324748">
    <property type="component" value="Unassembled WGS sequence"/>
</dbReference>
<organism evidence="2 4">
    <name type="scientific">Puccinia graminis f. sp. tritici</name>
    <dbReference type="NCBI Taxonomy" id="56615"/>
    <lineage>
        <taxon>Eukaryota</taxon>
        <taxon>Fungi</taxon>
        <taxon>Dikarya</taxon>
        <taxon>Basidiomycota</taxon>
        <taxon>Pucciniomycotina</taxon>
        <taxon>Pucciniomycetes</taxon>
        <taxon>Pucciniales</taxon>
        <taxon>Pucciniaceae</taxon>
        <taxon>Puccinia</taxon>
    </lineage>
</organism>
<reference evidence="4 5" key="1">
    <citation type="submission" date="2019-05" db="EMBL/GenBank/DDBJ databases">
        <title>Emergence of the Ug99 lineage of the wheat stem rust pathogen through somatic hybridization.</title>
        <authorList>
            <person name="Li F."/>
            <person name="Upadhyaya N.M."/>
            <person name="Sperschneider J."/>
            <person name="Matny O."/>
            <person name="Nguyen-Phuc H."/>
            <person name="Mago R."/>
            <person name="Raley C."/>
            <person name="Miller M.E."/>
            <person name="Silverstein K.A.T."/>
            <person name="Henningsen E."/>
            <person name="Hirsch C.D."/>
            <person name="Visser B."/>
            <person name="Pretorius Z.A."/>
            <person name="Steffenson B.J."/>
            <person name="Schwessinger B."/>
            <person name="Dodds P.N."/>
            <person name="Figueroa M."/>
        </authorList>
    </citation>
    <scope>NUCLEOTIDE SEQUENCE [LARGE SCALE GENOMIC DNA]</scope>
    <source>
        <strain evidence="2">21-0</strain>
        <strain evidence="3 5">Ug99</strain>
    </source>
</reference>
<name>A0A5B0P2D6_PUCGR</name>